<evidence type="ECO:0000256" key="1">
    <source>
        <dbReference type="ARBA" id="ARBA00022603"/>
    </source>
</evidence>
<sequence>MGGMEKMPTLFDRPALQRNRARADADALFLHDTLAAELHERLNEVNRTFTSVAIVTGFPDFWAQAFPDATIVADDEVLALAPGAHDLVLHVMALHWANDPVGQLVQCRHALQPDGLLLCGFLGGQTLHELRASLAEAEAIVAGGISPRIAPMGEIRDLGALLQRAGFALPVADGTPLTASYMNAFHLMHDLRKMGETNAMADRIKHMTRRNVMTETASIYAEHFSNDDGRVDATFELITLTGWAPGDGQQQPLRPGSARTRLADALGAVETPLDPSDT</sequence>
<evidence type="ECO:0000259" key="3">
    <source>
        <dbReference type="Pfam" id="PF08241"/>
    </source>
</evidence>
<dbReference type="PANTHER" id="PTHR13090">
    <property type="entry name" value="ARGININE-HYDROXYLASE NDUFAF5, MITOCHONDRIAL"/>
    <property type="match status" value="1"/>
</dbReference>
<dbReference type="Pfam" id="PF08241">
    <property type="entry name" value="Methyltransf_11"/>
    <property type="match status" value="1"/>
</dbReference>
<dbReference type="Proteomes" id="UP000199478">
    <property type="component" value="Unassembled WGS sequence"/>
</dbReference>
<reference evidence="5" key="1">
    <citation type="submission" date="2016-10" db="EMBL/GenBank/DDBJ databases">
        <authorList>
            <person name="Varghese N."/>
            <person name="Submissions S."/>
        </authorList>
    </citation>
    <scope>NUCLEOTIDE SEQUENCE [LARGE SCALE GENOMIC DNA]</scope>
    <source>
        <strain evidence="5">DSM 26879</strain>
    </source>
</reference>
<gene>
    <name evidence="4" type="ORF">SAMN04488005_2744</name>
</gene>
<keyword evidence="2" id="KW-0808">Transferase</keyword>
<accession>A0A1I6HIY8</accession>
<feature type="domain" description="Methyltransferase type 11" evidence="3">
    <location>
        <begin position="42"/>
        <end position="119"/>
    </location>
</feature>
<evidence type="ECO:0000256" key="2">
    <source>
        <dbReference type="ARBA" id="ARBA00022679"/>
    </source>
</evidence>
<evidence type="ECO:0000313" key="4">
    <source>
        <dbReference type="EMBL" id="SFR54257.1"/>
    </source>
</evidence>
<dbReference type="GO" id="GO:0008757">
    <property type="term" value="F:S-adenosylmethionine-dependent methyltransferase activity"/>
    <property type="evidence" value="ECO:0007669"/>
    <property type="project" value="InterPro"/>
</dbReference>
<dbReference type="PANTHER" id="PTHR13090:SF1">
    <property type="entry name" value="ARGININE-HYDROXYLASE NDUFAF5, MITOCHONDRIAL"/>
    <property type="match status" value="1"/>
</dbReference>
<organism evidence="4 5">
    <name type="scientific">Yoonia tamlensis</name>
    <dbReference type="NCBI Taxonomy" id="390270"/>
    <lineage>
        <taxon>Bacteria</taxon>
        <taxon>Pseudomonadati</taxon>
        <taxon>Pseudomonadota</taxon>
        <taxon>Alphaproteobacteria</taxon>
        <taxon>Rhodobacterales</taxon>
        <taxon>Paracoccaceae</taxon>
        <taxon>Yoonia</taxon>
    </lineage>
</organism>
<proteinExistence type="predicted"/>
<dbReference type="SUPFAM" id="SSF53335">
    <property type="entry name" value="S-adenosyl-L-methionine-dependent methyltransferases"/>
    <property type="match status" value="1"/>
</dbReference>
<dbReference type="EMBL" id="FOYP01000002">
    <property type="protein sequence ID" value="SFR54257.1"/>
    <property type="molecule type" value="Genomic_DNA"/>
</dbReference>
<dbReference type="InterPro" id="IPR050602">
    <property type="entry name" value="Malonyl-ACP_OMT"/>
</dbReference>
<keyword evidence="5" id="KW-1185">Reference proteome</keyword>
<dbReference type="OrthoDB" id="9793723at2"/>
<name>A0A1I6HIY8_9RHOB</name>
<dbReference type="STRING" id="390270.SAMN04488005_2744"/>
<dbReference type="AlphaFoldDB" id="A0A1I6HIY8"/>
<dbReference type="InterPro" id="IPR013216">
    <property type="entry name" value="Methyltransf_11"/>
</dbReference>
<dbReference type="GO" id="GO:0032259">
    <property type="term" value="P:methylation"/>
    <property type="evidence" value="ECO:0007669"/>
    <property type="project" value="UniProtKB-KW"/>
</dbReference>
<protein>
    <recommendedName>
        <fullName evidence="3">Methyltransferase type 11 domain-containing protein</fullName>
    </recommendedName>
</protein>
<keyword evidence="1" id="KW-0489">Methyltransferase</keyword>
<evidence type="ECO:0000313" key="5">
    <source>
        <dbReference type="Proteomes" id="UP000199478"/>
    </source>
</evidence>
<dbReference type="Gene3D" id="3.40.50.150">
    <property type="entry name" value="Vaccinia Virus protein VP39"/>
    <property type="match status" value="1"/>
</dbReference>
<dbReference type="InterPro" id="IPR029063">
    <property type="entry name" value="SAM-dependent_MTases_sf"/>
</dbReference>